<dbReference type="GeneTree" id="ENSGT00990000205453"/>
<protein>
    <recommendedName>
        <fullName evidence="1">Core shell protein Gag P30 domain-containing protein</fullName>
    </recommendedName>
</protein>
<dbReference type="InterPro" id="IPR008919">
    <property type="entry name" value="Retrov_capsid_N"/>
</dbReference>
<dbReference type="Pfam" id="PF02093">
    <property type="entry name" value="Gag_p30"/>
    <property type="match status" value="1"/>
</dbReference>
<dbReference type="GO" id="GO:0019068">
    <property type="term" value="P:virion assembly"/>
    <property type="evidence" value="ECO:0007669"/>
    <property type="project" value="InterPro"/>
</dbReference>
<proteinExistence type="predicted"/>
<accession>A0A7M4FZJ8</accession>
<reference evidence="2" key="2">
    <citation type="submission" date="2025-09" db="UniProtKB">
        <authorList>
            <consortium name="Ensembl"/>
        </authorList>
    </citation>
    <scope>IDENTIFICATION</scope>
</reference>
<dbReference type="SUPFAM" id="SSF47943">
    <property type="entry name" value="Retrovirus capsid protein, N-terminal core domain"/>
    <property type="match status" value="1"/>
</dbReference>
<dbReference type="InterPro" id="IPR036946">
    <property type="entry name" value="G_retro_matrix_sf"/>
</dbReference>
<evidence type="ECO:0000259" key="1">
    <source>
        <dbReference type="Pfam" id="PF02093"/>
    </source>
</evidence>
<reference evidence="2" key="1">
    <citation type="submission" date="2025-08" db="UniProtKB">
        <authorList>
            <consortium name="Ensembl"/>
        </authorList>
    </citation>
    <scope>IDENTIFICATION</scope>
</reference>
<dbReference type="PANTHER" id="PTHR33166">
    <property type="entry name" value="GAG_P30 DOMAIN-CONTAINING PROTEIN"/>
    <property type="match status" value="1"/>
</dbReference>
<dbReference type="Gene3D" id="1.10.375.10">
    <property type="entry name" value="Human Immunodeficiency Virus Type 1 Capsid Protein"/>
    <property type="match status" value="1"/>
</dbReference>
<sequence>MGQSSKCPGDAPLSLILKDWKDISGTAGLSKAKMRNLCWIQWPSFTSHLSPAGDWLECGTFSTERMNFLQDILVDIKPGKMNYLYACYNYKPTEGQVAFEAVCMDDSCKNPPPYALEPHREEDEFVPILPPVRWSERVVPSPLRTPASPLETWLEGTPKTHPVIQAPLRTYPVLMVAGGHQMVFTRTPFATSDLLNWQRTMPRLRDNPEAVERMFRTIFSTQMPTWADVNQLLNTLMTEDERQKVKEKATAYLTARNCSLNDWPTADPNWDPNIWAQKLDLDRFLEAVLNGIKEAGEATPIWSKVTACVQCSDEHPSDFCTRLTCEIRKLGCLDPDSDHGKAMIKMVFMSQCAEDIAKRFREHPDSMQGKNLPEDN</sequence>
<name>A0A7M4FZJ8_CROPO</name>
<dbReference type="Proteomes" id="UP000594220">
    <property type="component" value="Unplaced"/>
</dbReference>
<dbReference type="SUPFAM" id="SSF47836">
    <property type="entry name" value="Retroviral matrix proteins"/>
    <property type="match status" value="1"/>
</dbReference>
<keyword evidence="3" id="KW-1185">Reference proteome</keyword>
<dbReference type="InterPro" id="IPR050462">
    <property type="entry name" value="Retroviral_Gag-Pol_poly"/>
</dbReference>
<dbReference type="OMA" id="PTWADVN"/>
<dbReference type="Ensembl" id="ENSCPRT00005022526.1">
    <property type="protein sequence ID" value="ENSCPRP00005019250.1"/>
    <property type="gene ID" value="ENSCPRG00005013450.1"/>
</dbReference>
<organism evidence="2 3">
    <name type="scientific">Crocodylus porosus</name>
    <name type="common">Saltwater crocodile</name>
    <name type="synonym">Estuarine crocodile</name>
    <dbReference type="NCBI Taxonomy" id="8502"/>
    <lineage>
        <taxon>Eukaryota</taxon>
        <taxon>Metazoa</taxon>
        <taxon>Chordata</taxon>
        <taxon>Craniata</taxon>
        <taxon>Vertebrata</taxon>
        <taxon>Euteleostomi</taxon>
        <taxon>Archelosauria</taxon>
        <taxon>Archosauria</taxon>
        <taxon>Crocodylia</taxon>
        <taxon>Longirostres</taxon>
        <taxon>Crocodylidae</taxon>
        <taxon>Crocodylus</taxon>
    </lineage>
</organism>
<evidence type="ECO:0000313" key="3">
    <source>
        <dbReference type="Proteomes" id="UP000594220"/>
    </source>
</evidence>
<feature type="domain" description="Core shell protein Gag P30" evidence="1">
    <location>
        <begin position="192"/>
        <end position="372"/>
    </location>
</feature>
<dbReference type="InterPro" id="IPR010999">
    <property type="entry name" value="Retrovr_matrix"/>
</dbReference>
<evidence type="ECO:0000313" key="2">
    <source>
        <dbReference type="Ensembl" id="ENSCPRP00005019250.1"/>
    </source>
</evidence>
<dbReference type="InterPro" id="IPR003036">
    <property type="entry name" value="Gag_P30"/>
</dbReference>
<dbReference type="AlphaFoldDB" id="A0A7M4FZJ8"/>
<dbReference type="Gene3D" id="1.10.150.180">
    <property type="entry name" value="Gamma-retroviral matrix domain"/>
    <property type="match status" value="1"/>
</dbReference>